<sequence>EYYGSLDAPSNPQNSQRFFPYPNQYKQQDITIEFTYEKKLIDQLDKLLWKAITKDKWEIVVKFTWRYNQRAHELCSEIGKALKLLHVNKEVVDGFYMVVMDYVKAKPLYNCSSSLSYDECKTVFEDIEEAISKLHKKNIVFADLSGEEGIECYPSFMNHEYINWPPGAENRKKLSREHDTHWLKLLKSKYLANSVDLE</sequence>
<evidence type="ECO:0000313" key="2">
    <source>
        <dbReference type="Proteomes" id="UP000789860"/>
    </source>
</evidence>
<organism evidence="1 2">
    <name type="scientific">Scutellospora calospora</name>
    <dbReference type="NCBI Taxonomy" id="85575"/>
    <lineage>
        <taxon>Eukaryota</taxon>
        <taxon>Fungi</taxon>
        <taxon>Fungi incertae sedis</taxon>
        <taxon>Mucoromycota</taxon>
        <taxon>Glomeromycotina</taxon>
        <taxon>Glomeromycetes</taxon>
        <taxon>Diversisporales</taxon>
        <taxon>Gigasporaceae</taxon>
        <taxon>Scutellospora</taxon>
    </lineage>
</organism>
<dbReference type="Proteomes" id="UP000789860">
    <property type="component" value="Unassembled WGS sequence"/>
</dbReference>
<evidence type="ECO:0000313" key="1">
    <source>
        <dbReference type="EMBL" id="CAG8695177.1"/>
    </source>
</evidence>
<dbReference type="EMBL" id="CAJVPM010037349">
    <property type="protein sequence ID" value="CAG8695177.1"/>
    <property type="molecule type" value="Genomic_DNA"/>
</dbReference>
<proteinExistence type="predicted"/>
<feature type="non-terminal residue" evidence="1">
    <location>
        <position position="1"/>
    </location>
</feature>
<accession>A0ACA9P9R0</accession>
<protein>
    <submittedName>
        <fullName evidence="1">2962_t:CDS:1</fullName>
    </submittedName>
</protein>
<gene>
    <name evidence="1" type="ORF">SCALOS_LOCUS10287</name>
</gene>
<reference evidence="1" key="1">
    <citation type="submission" date="2021-06" db="EMBL/GenBank/DDBJ databases">
        <authorList>
            <person name="Kallberg Y."/>
            <person name="Tangrot J."/>
            <person name="Rosling A."/>
        </authorList>
    </citation>
    <scope>NUCLEOTIDE SEQUENCE</scope>
    <source>
        <strain evidence="1">AU212A</strain>
    </source>
</reference>
<keyword evidence="2" id="KW-1185">Reference proteome</keyword>
<comment type="caution">
    <text evidence="1">The sequence shown here is derived from an EMBL/GenBank/DDBJ whole genome shotgun (WGS) entry which is preliminary data.</text>
</comment>
<name>A0ACA9P9R0_9GLOM</name>